<proteinExistence type="predicted"/>
<evidence type="ECO:0000313" key="3">
    <source>
        <dbReference type="Proteomes" id="UP000033140"/>
    </source>
</evidence>
<feature type="compositionally biased region" description="Basic and acidic residues" evidence="1">
    <location>
        <begin position="1"/>
        <end position="21"/>
    </location>
</feature>
<name>A0A0E9ND75_SAICN</name>
<dbReference type="Pfam" id="PF04119">
    <property type="entry name" value="HSP9_HSP12"/>
    <property type="match status" value="2"/>
</dbReference>
<feature type="compositionally biased region" description="Basic and acidic residues" evidence="1">
    <location>
        <begin position="149"/>
        <end position="158"/>
    </location>
</feature>
<protein>
    <submittedName>
        <fullName evidence="2">Uncharacterized protein</fullName>
    </submittedName>
</protein>
<reference evidence="2 3" key="1">
    <citation type="journal article" date="2011" name="J. Gen. Appl. Microbiol.">
        <title>Draft genome sequencing of the enigmatic yeast Saitoella complicata.</title>
        <authorList>
            <person name="Nishida H."/>
            <person name="Hamamoto M."/>
            <person name="Sugiyama J."/>
        </authorList>
    </citation>
    <scope>NUCLEOTIDE SEQUENCE [LARGE SCALE GENOMIC DNA]</scope>
    <source>
        <strain evidence="2 3">NRRL Y-17804</strain>
    </source>
</reference>
<comment type="caution">
    <text evidence="2">The sequence shown here is derived from an EMBL/GenBank/DDBJ whole genome shotgun (WGS) entry which is preliminary data.</text>
</comment>
<reference evidence="2 3" key="3">
    <citation type="journal article" date="2015" name="Genome Announc.">
        <title>Draft Genome Sequence of the Archiascomycetous Yeast Saitoella complicata.</title>
        <authorList>
            <person name="Yamauchi K."/>
            <person name="Kondo S."/>
            <person name="Hamamoto M."/>
            <person name="Takahashi Y."/>
            <person name="Ogura Y."/>
            <person name="Hayashi T."/>
            <person name="Nishida H."/>
        </authorList>
    </citation>
    <scope>NUCLEOTIDE SEQUENCE [LARGE SCALE GENOMIC DNA]</scope>
    <source>
        <strain evidence="2 3">NRRL Y-17804</strain>
    </source>
</reference>
<gene>
    <name evidence="2" type="ORF">G7K_2005-t1</name>
</gene>
<dbReference type="AlphaFoldDB" id="A0A0E9ND75"/>
<dbReference type="Proteomes" id="UP000033140">
    <property type="component" value="Unassembled WGS sequence"/>
</dbReference>
<evidence type="ECO:0000313" key="2">
    <source>
        <dbReference type="EMBL" id="GAO47807.1"/>
    </source>
</evidence>
<evidence type="ECO:0000256" key="1">
    <source>
        <dbReference type="SAM" id="MobiDB-lite"/>
    </source>
</evidence>
<feature type="region of interest" description="Disordered" evidence="1">
    <location>
        <begin position="85"/>
        <end position="158"/>
    </location>
</feature>
<dbReference type="InterPro" id="IPR007250">
    <property type="entry name" value="HSP9_HSP12"/>
</dbReference>
<feature type="region of interest" description="Disordered" evidence="1">
    <location>
        <begin position="46"/>
        <end position="72"/>
    </location>
</feature>
<dbReference type="STRING" id="698492.A0A0E9ND75"/>
<dbReference type="EMBL" id="BACD03000011">
    <property type="protein sequence ID" value="GAO47807.1"/>
    <property type="molecule type" value="Genomic_DNA"/>
</dbReference>
<keyword evidence="3" id="KW-1185">Reference proteome</keyword>
<organism evidence="2 3">
    <name type="scientific">Saitoella complicata (strain BCRC 22490 / CBS 7301 / JCM 7358 / NBRC 10748 / NRRL Y-17804)</name>
    <dbReference type="NCBI Taxonomy" id="698492"/>
    <lineage>
        <taxon>Eukaryota</taxon>
        <taxon>Fungi</taxon>
        <taxon>Dikarya</taxon>
        <taxon>Ascomycota</taxon>
        <taxon>Taphrinomycotina</taxon>
        <taxon>Taphrinomycotina incertae sedis</taxon>
        <taxon>Saitoella</taxon>
    </lineage>
</organism>
<sequence length="158" mass="16768">MSDFGRKDLTEQVHDKVKPDSQKSYLEQAGDALSGAYDRVAAAVVPAENKSTSQSAADSLRGTNDDAKAEGNSLYDTVASGLTNVKDSLGLGSDTGRKSWTTEAKEELTPESQKSYLDKAKEGVTDTADKLAGGLQTDDSKSAGQATFDKLRREKDSA</sequence>
<accession>A0A0E9ND75</accession>
<reference evidence="2 3" key="2">
    <citation type="journal article" date="2014" name="J. Gen. Appl. Microbiol.">
        <title>The early diverging ascomycetous budding yeast Saitoella complicata has three histone deacetylases belonging to the Clr6, Hos2, and Rpd3 lineages.</title>
        <authorList>
            <person name="Nishida H."/>
            <person name="Matsumoto T."/>
            <person name="Kondo S."/>
            <person name="Hamamoto M."/>
            <person name="Yoshikawa H."/>
        </authorList>
    </citation>
    <scope>NUCLEOTIDE SEQUENCE [LARGE SCALE GENOMIC DNA]</scope>
    <source>
        <strain evidence="2 3">NRRL Y-17804</strain>
    </source>
</reference>
<feature type="compositionally biased region" description="Basic and acidic residues" evidence="1">
    <location>
        <begin position="116"/>
        <end position="129"/>
    </location>
</feature>
<dbReference type="Gene3D" id="6.10.250.2440">
    <property type="match status" value="2"/>
</dbReference>
<feature type="region of interest" description="Disordered" evidence="1">
    <location>
        <begin position="1"/>
        <end position="24"/>
    </location>
</feature>
<dbReference type="Gene3D" id="6.10.280.100">
    <property type="match status" value="1"/>
</dbReference>